<evidence type="ECO:0000256" key="3">
    <source>
        <dbReference type="ARBA" id="ARBA00023015"/>
    </source>
</evidence>
<dbReference type="Pfam" id="PF00455">
    <property type="entry name" value="DeoRC"/>
    <property type="match status" value="1"/>
</dbReference>
<evidence type="ECO:0000313" key="8">
    <source>
        <dbReference type="EMBL" id="MSS37194.1"/>
    </source>
</evidence>
<evidence type="ECO:0000256" key="2">
    <source>
        <dbReference type="ARBA" id="ARBA00022491"/>
    </source>
</evidence>
<dbReference type="PRINTS" id="PR00037">
    <property type="entry name" value="HTHLACR"/>
</dbReference>
<keyword evidence="9" id="KW-1185">Reference proteome</keyword>
<dbReference type="Gene3D" id="3.40.50.1360">
    <property type="match status" value="1"/>
</dbReference>
<dbReference type="Pfam" id="PF08220">
    <property type="entry name" value="HTH_DeoR"/>
    <property type="match status" value="1"/>
</dbReference>
<dbReference type="InterPro" id="IPR037171">
    <property type="entry name" value="NagB/RpiA_transferase-like"/>
</dbReference>
<dbReference type="InterPro" id="IPR001034">
    <property type="entry name" value="DeoR_HTH"/>
</dbReference>
<dbReference type="GO" id="GO:0003677">
    <property type="term" value="F:DNA binding"/>
    <property type="evidence" value="ECO:0007669"/>
    <property type="project" value="UniProtKB-KW"/>
</dbReference>
<dbReference type="InterPro" id="IPR050313">
    <property type="entry name" value="Carb_Metab_HTH_regulators"/>
</dbReference>
<reference evidence="8 9" key="1">
    <citation type="submission" date="2019-08" db="EMBL/GenBank/DDBJ databases">
        <title>In-depth cultivation of the pig gut microbiome towards novel bacterial diversity and tailored functional studies.</title>
        <authorList>
            <person name="Wylensek D."/>
            <person name="Hitch T.C.A."/>
            <person name="Clavel T."/>
        </authorList>
    </citation>
    <scope>NUCLEOTIDE SEQUENCE [LARGE SCALE GENOMIC DNA]</scope>
    <source>
        <strain evidence="8 9">WCA-389-WT-23D1</strain>
    </source>
</reference>
<dbReference type="InterPro" id="IPR014036">
    <property type="entry name" value="DeoR-like_C"/>
</dbReference>
<name>A0A7X2TCQ4_9CLOT</name>
<proteinExistence type="predicted"/>
<evidence type="ECO:0000256" key="5">
    <source>
        <dbReference type="ARBA" id="ARBA00023163"/>
    </source>
</evidence>
<protein>
    <recommendedName>
        <fullName evidence="1">Lactose phosphotransferase system repressor</fullName>
    </recommendedName>
</protein>
<gene>
    <name evidence="8" type="ORF">FYJ39_11570</name>
</gene>
<dbReference type="SUPFAM" id="SSF46785">
    <property type="entry name" value="Winged helix' DNA-binding domain"/>
    <property type="match status" value="1"/>
</dbReference>
<dbReference type="SMART" id="SM01134">
    <property type="entry name" value="DeoRC"/>
    <property type="match status" value="1"/>
</dbReference>
<dbReference type="Proteomes" id="UP000429958">
    <property type="component" value="Unassembled WGS sequence"/>
</dbReference>
<evidence type="ECO:0000259" key="7">
    <source>
        <dbReference type="PROSITE" id="PS51000"/>
    </source>
</evidence>
<evidence type="ECO:0000256" key="4">
    <source>
        <dbReference type="ARBA" id="ARBA00023125"/>
    </source>
</evidence>
<keyword evidence="3" id="KW-0805">Transcription regulation</keyword>
<keyword evidence="4" id="KW-0238">DNA-binding</keyword>
<dbReference type="SUPFAM" id="SSF100950">
    <property type="entry name" value="NagB/RpiA/CoA transferase-like"/>
    <property type="match status" value="1"/>
</dbReference>
<dbReference type="SMART" id="SM00420">
    <property type="entry name" value="HTH_DEOR"/>
    <property type="match status" value="1"/>
</dbReference>
<dbReference type="EMBL" id="VUMD01000009">
    <property type="protein sequence ID" value="MSS37194.1"/>
    <property type="molecule type" value="Genomic_DNA"/>
</dbReference>
<keyword evidence="2" id="KW-0678">Repressor</keyword>
<accession>A0A7X2TCQ4</accession>
<feature type="domain" description="HTH deoR-type" evidence="7">
    <location>
        <begin position="3"/>
        <end position="58"/>
    </location>
</feature>
<dbReference type="InterPro" id="IPR036388">
    <property type="entry name" value="WH-like_DNA-bd_sf"/>
</dbReference>
<evidence type="ECO:0000256" key="6">
    <source>
        <dbReference type="ARBA" id="ARBA00024937"/>
    </source>
</evidence>
<keyword evidence="5" id="KW-0804">Transcription</keyword>
<comment type="caution">
    <text evidence="8">The sequence shown here is derived from an EMBL/GenBank/DDBJ whole genome shotgun (WGS) entry which is preliminary data.</text>
</comment>
<dbReference type="GO" id="GO:0003700">
    <property type="term" value="F:DNA-binding transcription factor activity"/>
    <property type="evidence" value="ECO:0007669"/>
    <property type="project" value="InterPro"/>
</dbReference>
<dbReference type="PROSITE" id="PS51000">
    <property type="entry name" value="HTH_DEOR_2"/>
    <property type="match status" value="1"/>
</dbReference>
<comment type="function">
    <text evidence="6">Repressor of the lactose catabolism operon. Galactose-6-phosphate is the inducer.</text>
</comment>
<dbReference type="AlphaFoldDB" id="A0A7X2TCQ4"/>
<organism evidence="8 9">
    <name type="scientific">Clostridium porci</name>
    <dbReference type="NCBI Taxonomy" id="2605778"/>
    <lineage>
        <taxon>Bacteria</taxon>
        <taxon>Bacillati</taxon>
        <taxon>Bacillota</taxon>
        <taxon>Clostridia</taxon>
        <taxon>Eubacteriales</taxon>
        <taxon>Clostridiaceae</taxon>
        <taxon>Clostridium</taxon>
    </lineage>
</organism>
<dbReference type="PANTHER" id="PTHR30363">
    <property type="entry name" value="HTH-TYPE TRANSCRIPTIONAL REGULATOR SRLR-RELATED"/>
    <property type="match status" value="1"/>
</dbReference>
<dbReference type="PROSITE" id="PS00894">
    <property type="entry name" value="HTH_DEOR_1"/>
    <property type="match status" value="1"/>
</dbReference>
<dbReference type="Gene3D" id="1.10.10.10">
    <property type="entry name" value="Winged helix-like DNA-binding domain superfamily/Winged helix DNA-binding domain"/>
    <property type="match status" value="1"/>
</dbReference>
<dbReference type="InterPro" id="IPR018356">
    <property type="entry name" value="Tscrpt_reg_HTH_DeoR_CS"/>
</dbReference>
<dbReference type="RefSeq" id="WP_154472632.1">
    <property type="nucleotide sequence ID" value="NZ_VUMD01000009.1"/>
</dbReference>
<sequence>MLKEERQTLILNRLHTSGKVVVSKLAVELNVSEDTIRRDLLDLDQRGQVKRVFGGAIPLERPVISYFDRESADVELKQRLAEKALTFLKPEQLVAIDGSSFNLHFAKNIPNHIRLTVLTNSYSIAHACSMKEQVDVIVLGGRLLKDSMTNVGETAARQAALYHPDLCFMGVYAIHPEYGMTIPYPDEVSVKSQLIQSSRRVIALVNPIKLNTVSRYHVCGIEAFTTLVTDESVSGEMAADYRNRGLDFI</sequence>
<dbReference type="PANTHER" id="PTHR30363:SF4">
    <property type="entry name" value="GLYCEROL-3-PHOSPHATE REGULON REPRESSOR"/>
    <property type="match status" value="1"/>
</dbReference>
<dbReference type="InterPro" id="IPR036390">
    <property type="entry name" value="WH_DNA-bd_sf"/>
</dbReference>
<evidence type="ECO:0000256" key="1">
    <source>
        <dbReference type="ARBA" id="ARBA00021390"/>
    </source>
</evidence>
<evidence type="ECO:0000313" key="9">
    <source>
        <dbReference type="Proteomes" id="UP000429958"/>
    </source>
</evidence>